<comment type="caution">
    <text evidence="2">The sequence shown here is derived from an EMBL/GenBank/DDBJ whole genome shotgun (WGS) entry which is preliminary data.</text>
</comment>
<dbReference type="CDD" id="cd04186">
    <property type="entry name" value="GT_2_like_c"/>
    <property type="match status" value="1"/>
</dbReference>
<protein>
    <submittedName>
        <fullName evidence="2">Glycosyltransferase family 2 protein</fullName>
    </submittedName>
</protein>
<reference evidence="2" key="1">
    <citation type="journal article" date="2018" name="Nat. Biotechnol.">
        <title>A standardized bacterial taxonomy based on genome phylogeny substantially revises the tree of life.</title>
        <authorList>
            <person name="Parks D.H."/>
            <person name="Chuvochina M."/>
            <person name="Waite D.W."/>
            <person name="Rinke C."/>
            <person name="Skarshewski A."/>
            <person name="Chaumeil P.A."/>
            <person name="Hugenholtz P."/>
        </authorList>
    </citation>
    <scope>NUCLEOTIDE SEQUENCE [LARGE SCALE GENOMIC DNA]</scope>
    <source>
        <strain evidence="2">UBA11284</strain>
    </source>
</reference>
<dbReference type="SUPFAM" id="SSF53448">
    <property type="entry name" value="Nucleotide-diphospho-sugar transferases"/>
    <property type="match status" value="2"/>
</dbReference>
<evidence type="ECO:0000259" key="1">
    <source>
        <dbReference type="Pfam" id="PF00535"/>
    </source>
</evidence>
<dbReference type="GO" id="GO:0016757">
    <property type="term" value="F:glycosyltransferase activity"/>
    <property type="evidence" value="ECO:0007669"/>
    <property type="project" value="UniProtKB-KW"/>
</dbReference>
<dbReference type="EMBL" id="DOTR01000004">
    <property type="protein sequence ID" value="HCA00639.1"/>
    <property type="molecule type" value="Genomic_DNA"/>
</dbReference>
<accession>A0A3D0KBR2</accession>
<sequence>MKPFVVTPRLIAINQLAALPKEETFAWRAVGDDPQFALRNALLLPGWHMLEVEMKHDQECAVLKLYFDTGEGISEAQRVAMPLKNGRITKRLVYLPGGIKHIRFDPLESEGCFSIRHFRFVWLTPWFAHDRLAQRLVNMHFQWRGYTKQSVLPALKALAAEKQVKWRELALQHYEATFESFDTGSNYTDWLARQPELTTEQATACLSSFECQPTVSILLPVYNSDPGYLAACLDSVLAQRYPHWQLCIADDASQDEAVKALLDRYAAADTRIVVTYREQNGNICAASNTALESAVGEFVALLDHDDCLSPDALLEVVHALQTAPQAKLIYSDEDKLNSFGERYEPHYKPDWNPDLLLAQNYISHLTVLNAQLVRTVGGFREGYEGSQDHDLLLRTTAALAPEHIVHIPKVLYHWRAIEGSTALSHQHKSYSQDNGLKAVNDYLAQHFPDAKASLGHIPNTYRVCWPLPESRPLVSLLVPTRDRVEILQPCIDAILARTDYQQFELLILDNGSRCPATLAYMKEVQARDSRVRVVEWDQPFNYSAINNVGVRHAKGEIIGLINNDIEPINSGWLTEMVRHVCRESVGCVGAKLYYPDDTVQHAGVILGIGGVAGHAHKYFSRHAYGYFSRLHLAHGLSAVTGACLLVRKNVYEQVGGLNETHLAVAFNDVDFCLKVREAGYRNMWTPYAELYHHESVSRGADDNEEKRARAAAEVHYMRATWAEQLDNDPAYNPNLTLTHEDFSLR</sequence>
<evidence type="ECO:0000313" key="2">
    <source>
        <dbReference type="EMBL" id="HCA00639.1"/>
    </source>
</evidence>
<dbReference type="AlphaFoldDB" id="A0A3D0KBR2"/>
<dbReference type="Pfam" id="PF00535">
    <property type="entry name" value="Glycos_transf_2"/>
    <property type="match status" value="2"/>
</dbReference>
<dbReference type="InterPro" id="IPR029044">
    <property type="entry name" value="Nucleotide-diphossugar_trans"/>
</dbReference>
<dbReference type="InterPro" id="IPR001173">
    <property type="entry name" value="Glyco_trans_2-like"/>
</dbReference>
<dbReference type="PANTHER" id="PTHR43179">
    <property type="entry name" value="RHAMNOSYLTRANSFERASE WBBL"/>
    <property type="match status" value="1"/>
</dbReference>
<dbReference type="Gene3D" id="3.90.550.10">
    <property type="entry name" value="Spore Coat Polysaccharide Biosynthesis Protein SpsA, Chain A"/>
    <property type="match status" value="2"/>
</dbReference>
<gene>
    <name evidence="2" type="ORF">DEO68_00320</name>
</gene>
<feature type="domain" description="Glycosyltransferase 2-like" evidence="1">
    <location>
        <begin position="216"/>
        <end position="324"/>
    </location>
</feature>
<feature type="domain" description="Glycosyltransferase 2-like" evidence="1">
    <location>
        <begin position="475"/>
        <end position="654"/>
    </location>
</feature>
<proteinExistence type="predicted"/>
<dbReference type="CDD" id="cd04184">
    <property type="entry name" value="GT2_RfbC_Mx_like"/>
    <property type="match status" value="1"/>
</dbReference>
<name>A0A3D0KBR2_9GAMM</name>
<dbReference type="PANTHER" id="PTHR43179:SF7">
    <property type="entry name" value="RHAMNOSYLTRANSFERASE WBBL"/>
    <property type="match status" value="1"/>
</dbReference>
<keyword evidence="2" id="KW-0808">Transferase</keyword>
<organism evidence="2">
    <name type="scientific">Halomonas campaniensis</name>
    <dbReference type="NCBI Taxonomy" id="213554"/>
    <lineage>
        <taxon>Bacteria</taxon>
        <taxon>Pseudomonadati</taxon>
        <taxon>Pseudomonadota</taxon>
        <taxon>Gammaproteobacteria</taxon>
        <taxon>Oceanospirillales</taxon>
        <taxon>Halomonadaceae</taxon>
        <taxon>Halomonas</taxon>
    </lineage>
</organism>